<dbReference type="GO" id="GO:0005743">
    <property type="term" value="C:mitochondrial inner membrane"/>
    <property type="evidence" value="ECO:0007669"/>
    <property type="project" value="UniProtKB-SubCell"/>
</dbReference>
<comment type="subcellular location">
    <subcellularLocation>
        <location evidence="1">Mitochondrion inner membrane</location>
        <topology evidence="1">Single-pass membrane protein</topology>
    </subcellularLocation>
</comment>
<keyword evidence="19" id="KW-1185">Reference proteome</keyword>
<keyword evidence="6" id="KW-0812">Transmembrane</keyword>
<evidence type="ECO:0000256" key="1">
    <source>
        <dbReference type="ARBA" id="ARBA00004434"/>
    </source>
</evidence>
<keyword evidence="7" id="KW-0999">Mitochondrion inner membrane</keyword>
<protein>
    <recommendedName>
        <fullName evidence="4">Mitochondrial import inner membrane translocase subunit TIM50</fullName>
    </recommendedName>
    <alternativeName>
        <fullName evidence="3">Mitochondrial import inner membrane translocase subunit tim50</fullName>
    </alternativeName>
</protein>
<reference evidence="18 19" key="1">
    <citation type="submission" date="2014-02" db="EMBL/GenBank/DDBJ databases">
        <title>The genome sequence of Colletotrichum fioriniae PJ7.</title>
        <authorList>
            <person name="Baroncelli R."/>
            <person name="Thon M.R."/>
        </authorList>
    </citation>
    <scope>NUCLEOTIDE SEQUENCE [LARGE SCALE GENOMIC DNA]</scope>
    <source>
        <strain evidence="18 19">PJ7</strain>
    </source>
</reference>
<evidence type="ECO:0000259" key="17">
    <source>
        <dbReference type="PROSITE" id="PS50969"/>
    </source>
</evidence>
<evidence type="ECO:0000256" key="13">
    <source>
        <dbReference type="ARBA" id="ARBA00023136"/>
    </source>
</evidence>
<feature type="domain" description="FCP1 homology" evidence="17">
    <location>
        <begin position="376"/>
        <end position="519"/>
    </location>
</feature>
<dbReference type="Pfam" id="PF03031">
    <property type="entry name" value="NIF"/>
    <property type="match status" value="1"/>
</dbReference>
<dbReference type="SUPFAM" id="SSF56784">
    <property type="entry name" value="HAD-like"/>
    <property type="match status" value="1"/>
</dbReference>
<gene>
    <name evidence="18" type="ORF">CFIO01_09645</name>
</gene>
<comment type="subunit">
    <text evidence="15">Component of the TIM23 complex, at least composed of TIM23, TIM17, TIM50 and TIM21. Interacts with preproteins in transit.</text>
</comment>
<evidence type="ECO:0000256" key="8">
    <source>
        <dbReference type="ARBA" id="ARBA00022927"/>
    </source>
</evidence>
<dbReference type="InterPro" id="IPR050365">
    <property type="entry name" value="TIM50"/>
</dbReference>
<keyword evidence="5" id="KW-0813">Transport</keyword>
<evidence type="ECO:0000256" key="3">
    <source>
        <dbReference type="ARBA" id="ARBA00013483"/>
    </source>
</evidence>
<evidence type="ECO:0000313" key="19">
    <source>
        <dbReference type="Proteomes" id="UP000020467"/>
    </source>
</evidence>
<feature type="compositionally biased region" description="Basic and acidic residues" evidence="16">
    <location>
        <begin position="220"/>
        <end position="231"/>
    </location>
</feature>
<evidence type="ECO:0000256" key="6">
    <source>
        <dbReference type="ARBA" id="ARBA00022692"/>
    </source>
</evidence>
<dbReference type="InterPro" id="IPR023214">
    <property type="entry name" value="HAD_sf"/>
</dbReference>
<dbReference type="Gene3D" id="3.40.50.1000">
    <property type="entry name" value="HAD superfamily/HAD-like"/>
    <property type="match status" value="1"/>
</dbReference>
<keyword evidence="12" id="KW-0496">Mitochondrion</keyword>
<dbReference type="OrthoDB" id="287041at2759"/>
<evidence type="ECO:0000256" key="4">
    <source>
        <dbReference type="ARBA" id="ARBA00020799"/>
    </source>
</evidence>
<keyword evidence="9" id="KW-0809">Transit peptide</keyword>
<feature type="compositionally biased region" description="Low complexity" evidence="16">
    <location>
        <begin position="182"/>
        <end position="199"/>
    </location>
</feature>
<evidence type="ECO:0000256" key="7">
    <source>
        <dbReference type="ARBA" id="ARBA00022792"/>
    </source>
</evidence>
<sequence>MTSFEWHQLPGPWGTFQALQDSHSEVLSELLMAPCTQRAVIRSPGQKVQRWSSASSSKISSAFVRNIAKPTPPRHHSPAPASFPVSWRNTHQSFIKPLDQDTYPGSKPSIHSYVYIGPWNAMLSRAARIARLQPTAAQLYRSVATPAARKPQFLASSWARGFAQDNKPKGSSSDKPIDQQKSSESTPEEASASSSPEYKAAYEEAAEASSKTSSTQTPKSDAENATDKTEAPEPAAPTGPLPDLTQGIPSTLAYEMSGATNKAALAALAEEEAVAQGGGRGRGELPDSAYVSSTDRKRQQFASRMFLAFVGFGAAGAVYLGRNWEDKADELRHAEDAPNGWGFGAWWNRVTARTGDFLNYYQEPAFEKLLPDPDPSFERPYTLCISLEDMLVHSEWTREHGWRVAKRPGVDYFLRYLSQYYELVLFTSVPFAIGEPLVRKLDPYRFIMWPLYREATKYKDGEVVKDLSYLNRDLSKVIIIDSSDKHVQNQPENAIVLPKWKGESKDKELVSLIPFLEYIHTMQYGDVRKVLKSFEGKHIPTEFARREAIARAEFNKQVEAKKKKAPSGMGLLGGMLGLKPSNMALMVSPDGEQNPHEALAQGKMLQDIARERGQRNYEMLEKEIRENGEKWLKEEAAMQEKAQQEAMQSMMGSFSGWFVKGDEANKKQ</sequence>
<evidence type="ECO:0000256" key="2">
    <source>
        <dbReference type="ARBA" id="ARBA00006344"/>
    </source>
</evidence>
<keyword evidence="13" id="KW-0472">Membrane</keyword>
<evidence type="ECO:0000313" key="18">
    <source>
        <dbReference type="EMBL" id="EXF84517.1"/>
    </source>
</evidence>
<dbReference type="STRING" id="1445577.A0A010QWE7"/>
<dbReference type="HOGENOM" id="CLU_023309_0_0_1"/>
<dbReference type="GO" id="GO:0015031">
    <property type="term" value="P:protein transport"/>
    <property type="evidence" value="ECO:0007669"/>
    <property type="project" value="UniProtKB-KW"/>
</dbReference>
<comment type="caution">
    <text evidence="18">The sequence shown here is derived from an EMBL/GenBank/DDBJ whole genome shotgun (WGS) entry which is preliminary data.</text>
</comment>
<dbReference type="eggNOG" id="KOG2832">
    <property type="taxonomic scope" value="Eukaryota"/>
</dbReference>
<evidence type="ECO:0000256" key="16">
    <source>
        <dbReference type="SAM" id="MobiDB-lite"/>
    </source>
</evidence>
<evidence type="ECO:0000256" key="11">
    <source>
        <dbReference type="ARBA" id="ARBA00023010"/>
    </source>
</evidence>
<dbReference type="SMART" id="SM00577">
    <property type="entry name" value="CPDc"/>
    <property type="match status" value="1"/>
</dbReference>
<evidence type="ECO:0000256" key="12">
    <source>
        <dbReference type="ARBA" id="ARBA00023128"/>
    </source>
</evidence>
<evidence type="ECO:0000256" key="14">
    <source>
        <dbReference type="ARBA" id="ARBA00059797"/>
    </source>
</evidence>
<evidence type="ECO:0000256" key="9">
    <source>
        <dbReference type="ARBA" id="ARBA00022946"/>
    </source>
</evidence>
<dbReference type="InterPro" id="IPR036412">
    <property type="entry name" value="HAD-like_sf"/>
</dbReference>
<dbReference type="CDD" id="cd07521">
    <property type="entry name" value="HAD_FCP1-like"/>
    <property type="match status" value="1"/>
</dbReference>
<evidence type="ECO:0000256" key="15">
    <source>
        <dbReference type="ARBA" id="ARBA00063960"/>
    </source>
</evidence>
<dbReference type="FunFam" id="3.40.50.1000:FF:000019">
    <property type="entry name" value="Mitochondrial import inner membrane translocase subunit TIM50"/>
    <property type="match status" value="1"/>
</dbReference>
<evidence type="ECO:0000256" key="5">
    <source>
        <dbReference type="ARBA" id="ARBA00022448"/>
    </source>
</evidence>
<evidence type="ECO:0000256" key="10">
    <source>
        <dbReference type="ARBA" id="ARBA00022989"/>
    </source>
</evidence>
<proteinExistence type="inferred from homology"/>
<accession>A0A010QWE7</accession>
<dbReference type="EMBL" id="JARH01000164">
    <property type="protein sequence ID" value="EXF84517.1"/>
    <property type="molecule type" value="Genomic_DNA"/>
</dbReference>
<dbReference type="KEGG" id="cfj:CFIO01_09645"/>
<feature type="compositionally biased region" description="Low complexity" evidence="16">
    <location>
        <begin position="207"/>
        <end position="219"/>
    </location>
</feature>
<name>A0A010QWE7_9PEZI</name>
<feature type="region of interest" description="Disordered" evidence="16">
    <location>
        <begin position="162"/>
        <end position="248"/>
    </location>
</feature>
<organism evidence="18 19">
    <name type="scientific">Colletotrichum fioriniae PJ7</name>
    <dbReference type="NCBI Taxonomy" id="1445577"/>
    <lineage>
        <taxon>Eukaryota</taxon>
        <taxon>Fungi</taxon>
        <taxon>Dikarya</taxon>
        <taxon>Ascomycota</taxon>
        <taxon>Pezizomycotina</taxon>
        <taxon>Sordariomycetes</taxon>
        <taxon>Hypocreomycetidae</taxon>
        <taxon>Glomerellales</taxon>
        <taxon>Glomerellaceae</taxon>
        <taxon>Colletotrichum</taxon>
        <taxon>Colletotrichum acutatum species complex</taxon>
    </lineage>
</organism>
<keyword evidence="8" id="KW-0653">Protein transport</keyword>
<dbReference type="Proteomes" id="UP000020467">
    <property type="component" value="Unassembled WGS sequence"/>
</dbReference>
<dbReference type="AlphaFoldDB" id="A0A010QWE7"/>
<dbReference type="PANTHER" id="PTHR12210">
    <property type="entry name" value="DULLARD PROTEIN PHOSPHATASE"/>
    <property type="match status" value="1"/>
</dbReference>
<dbReference type="PROSITE" id="PS50969">
    <property type="entry name" value="FCP1"/>
    <property type="match status" value="1"/>
</dbReference>
<comment type="function">
    <text evidence="14">Essential component of the TIM23 complex, a complex that mediates the translocation of transit peptide-containing proteins across the mitochondrial inner membrane. Required to direct preproteins in transit and direct them to the channel protein TIM23, and possibly facilitates transfer of the translocating proteins from the TOM complex to the TIM23 complex.</text>
</comment>
<comment type="similarity">
    <text evidence="2">Belongs to the TIM50 family.</text>
</comment>
<keyword evidence="10" id="KW-1133">Transmembrane helix</keyword>
<keyword evidence="11" id="KW-0811">Translocation</keyword>
<dbReference type="InterPro" id="IPR004274">
    <property type="entry name" value="FCP1_dom"/>
</dbReference>